<protein>
    <submittedName>
        <fullName evidence="2">Uncharacterized protein</fullName>
    </submittedName>
</protein>
<dbReference type="RefSeq" id="WP_013960666.1">
    <property type="nucleotide sequence ID" value="NC_015730.1"/>
</dbReference>
<dbReference type="HOGENOM" id="CLU_259269_0_0_5"/>
<dbReference type="OrthoDB" id="1490305at2"/>
<feature type="region of interest" description="Disordered" evidence="1">
    <location>
        <begin position="472"/>
        <end position="510"/>
    </location>
</feature>
<sequence length="1328" mass="142516">MAVKRTFFPYWFRGQGAMITASSVLRPFADENDVVTFPFGPGGDTAAGGDALRAASKRETQGIDLKDFGNHVFSVFLRWQLNPSVGLPSEPFKVWRRIAFPLLSKPVATPVRKTAMPPLGTVHQFFQPMMSVNVTIKSNGPALTVNIVPLANGVGFENMLGFESLSVAANGERRYQFYAPHITALLISGADGQDVTIIGEPVSHANEITGWELVETVGLPVDPDNFADLNGQAHGKEQGLVGSEVSAIDAAKQRFSRGINPFGWYPNFPTGDKGPVWEMPDPDGMIDDARKTLLQMLHKALQAPPNKQVDVLDTHVISPPENLSGEAMPAEKGEAHVSAVKLLQMAVGTDPMQSVLMGFGTGFPYVNLDPIVLADRSFLGSSDMADYDYMITGLWPNDLNGKGEARELAAIIPRPRRVMRPLTAVDLRVHFLSHQRPAAPDGSWIATSRASWERLPLDNLNAVSSFAFSRAESGTTDPAAPLMERRPSGKGHMPIGNNENRKDPEYPRQSASDTGFVIPNAAGAVSAEYGIATQNIFGIWSPWATRAFSTTQPPPDPVNIVSAELRPIDTGSGTVCPADLVVEFVVDWRVRSVARIDFRGRLFAAATRHAEPPGGLPGAGLQKSIGGAVQNVFITFSGDVASLTDPGVPGLNGQASVINLDAQGSAEVATPGFASQGHARRYRVTIPAFSLDYAATPHVGLALQARLREAVAPGRAGGYGPRSKLTYASDPRSRPTQVIDIVRLASLPDAKGECHAIVEWQSVPGAEGYILYQSTETRMLASRNLAEALPGVSLSDRLSTLKTEFASKPDRRDFNRVNKKLLTGTNLDVALPRGSQAIHLFVVIPISTGGVEGPWPSGPTADEAMIPFVAPRIATPAPPTIEALPVEGPGGFAARIRVETRPASGARPGRVDIYRTRVADAARRLDSMGPPLVSLTGSTAEWAASSDTNGSETWITDITGNDAPSGSWKPQWYRAIAWGLDDPQRGIRKGRGRPSPAVSIVIPPDGPPQLSPPVLVWPGGGNLGDILVSFNSDAPVDPTELGSHRISVDVRFDGEDLSHFYTVAPEAADDPRNPGEKLPGATPLNLVSEVPTTMQTAFWREPDGSARNYRVFIRRPAAMPGGSVTLRLTDPIGRVTEHLARFAQGSIVPLPTLSDVDSFSISGRGTVYSVTTDAPISGPLEYKVRITIRPTSGGGGILGPDRLRALRDQTEEFGRFGRQSGSDPEFAGSRKIPRFEPRPGPIIDLGSNRPKSQFRTDGKNLVYEAPLDEIPVGGVPAKTNAKSPLYSASRQSIGVRTGITVFARSDLRAITFEIIMPDGRRVSSSDRE</sequence>
<gene>
    <name evidence="2" type="ordered locus">RLO149_c006990</name>
</gene>
<evidence type="ECO:0000313" key="3">
    <source>
        <dbReference type="Proteomes" id="UP000001353"/>
    </source>
</evidence>
<dbReference type="EMBL" id="CP002623">
    <property type="protein sequence ID" value="AEI92726.1"/>
    <property type="molecule type" value="Genomic_DNA"/>
</dbReference>
<dbReference type="KEGG" id="rli:RLO149_c006990"/>
<reference evidence="2 3" key="1">
    <citation type="journal article" date="2011" name="BMC Genomics">
        <title>Comparative genome analysis and genome-guided physiological analysis of Roseobacter litoralis.</title>
        <authorList>
            <person name="Kalhoefer D."/>
            <person name="Thole S."/>
            <person name="Voget S."/>
            <person name="Lehmann R."/>
            <person name="Liesegang H."/>
            <person name="Wollher A."/>
            <person name="Daniel R."/>
            <person name="Simon M."/>
            <person name="Brinkhoff T."/>
        </authorList>
    </citation>
    <scope>NUCLEOTIDE SEQUENCE [LARGE SCALE GENOMIC DNA]</scope>
    <source>
        <strain evidence="3">ATCC 49566 / DSM 6996 / JCM 21268 / NBRC 15278 / OCh 149</strain>
    </source>
</reference>
<accession>F7ZKR0</accession>
<evidence type="ECO:0000256" key="1">
    <source>
        <dbReference type="SAM" id="MobiDB-lite"/>
    </source>
</evidence>
<evidence type="ECO:0000313" key="2">
    <source>
        <dbReference type="EMBL" id="AEI92726.1"/>
    </source>
</evidence>
<dbReference type="Proteomes" id="UP000001353">
    <property type="component" value="Chromosome"/>
</dbReference>
<keyword evidence="3" id="KW-1185">Reference proteome</keyword>
<name>F7ZKR0_ROSLO</name>
<dbReference type="STRING" id="391595.RLO149_c006990"/>
<organism evidence="2 3">
    <name type="scientific">Roseobacter litoralis (strain ATCC 49566 / DSM 6996 / JCM 21268 / NBRC 15278 / OCh 149)</name>
    <dbReference type="NCBI Taxonomy" id="391595"/>
    <lineage>
        <taxon>Bacteria</taxon>
        <taxon>Pseudomonadati</taxon>
        <taxon>Pseudomonadota</taxon>
        <taxon>Alphaproteobacteria</taxon>
        <taxon>Rhodobacterales</taxon>
        <taxon>Roseobacteraceae</taxon>
        <taxon>Roseobacter</taxon>
    </lineage>
</organism>
<dbReference type="eggNOG" id="ENOG502ZAW9">
    <property type="taxonomic scope" value="Bacteria"/>
</dbReference>
<proteinExistence type="predicted"/>
<feature type="region of interest" description="Disordered" evidence="1">
    <location>
        <begin position="1214"/>
        <end position="1240"/>
    </location>
</feature>